<dbReference type="Proteomes" id="UP000248423">
    <property type="component" value="Unassembled WGS sequence"/>
</dbReference>
<dbReference type="Pfam" id="PF00069">
    <property type="entry name" value="Pkinase"/>
    <property type="match status" value="1"/>
</dbReference>
<reference evidence="2 3" key="1">
    <citation type="submission" date="2018-02" db="EMBL/GenBank/DDBJ databases">
        <title>The genomes of Aspergillus section Nigri reveals drivers in fungal speciation.</title>
        <authorList>
            <consortium name="DOE Joint Genome Institute"/>
            <person name="Vesth T.C."/>
            <person name="Nybo J."/>
            <person name="Theobald S."/>
            <person name="Brandl J."/>
            <person name="Frisvad J.C."/>
            <person name="Nielsen K.F."/>
            <person name="Lyhne E.K."/>
            <person name="Kogle M.E."/>
            <person name="Kuo A."/>
            <person name="Riley R."/>
            <person name="Clum A."/>
            <person name="Nolan M."/>
            <person name="Lipzen A."/>
            <person name="Salamov A."/>
            <person name="Henrissat B."/>
            <person name="Wiebenga A."/>
            <person name="De vries R.P."/>
            <person name="Grigoriev I.V."/>
            <person name="Mortensen U.H."/>
            <person name="Andersen M.R."/>
            <person name="Baker S.E."/>
        </authorList>
    </citation>
    <scope>NUCLEOTIDE SEQUENCE [LARGE SCALE GENOMIC DNA]</scope>
    <source>
        <strain evidence="2 3">CBS 121057</strain>
    </source>
</reference>
<keyword evidence="2" id="KW-0808">Transferase</keyword>
<dbReference type="Gene3D" id="1.10.510.10">
    <property type="entry name" value="Transferase(Phosphotransferase) domain 1"/>
    <property type="match status" value="1"/>
</dbReference>
<dbReference type="AlphaFoldDB" id="A0A319ECN9"/>
<evidence type="ECO:0000313" key="3">
    <source>
        <dbReference type="Proteomes" id="UP000248423"/>
    </source>
</evidence>
<dbReference type="GO" id="GO:0005524">
    <property type="term" value="F:ATP binding"/>
    <property type="evidence" value="ECO:0007669"/>
    <property type="project" value="InterPro"/>
</dbReference>
<gene>
    <name evidence="2" type="ORF">BO78DRAFT_443309</name>
</gene>
<dbReference type="GO" id="GO:0005737">
    <property type="term" value="C:cytoplasm"/>
    <property type="evidence" value="ECO:0007669"/>
    <property type="project" value="TreeGrafter"/>
</dbReference>
<dbReference type="VEuPathDB" id="FungiDB:BO78DRAFT_443309"/>
<feature type="domain" description="Protein kinase" evidence="1">
    <location>
        <begin position="13"/>
        <end position="202"/>
    </location>
</feature>
<proteinExistence type="predicted"/>
<evidence type="ECO:0000313" key="2">
    <source>
        <dbReference type="EMBL" id="PYI07391.1"/>
    </source>
</evidence>
<evidence type="ECO:0000259" key="1">
    <source>
        <dbReference type="PROSITE" id="PS50011"/>
    </source>
</evidence>
<dbReference type="InterPro" id="IPR053235">
    <property type="entry name" value="Ser_Thr_kinase"/>
</dbReference>
<dbReference type="STRING" id="1448318.A0A319ECN9"/>
<sequence length="202" mass="22709">MDSLFLDLRGNSIPMDQVLGYGASAVVILQDDSAVKTPLRYSWSSDADVKMNTEVIQREQENPCDGIVHCIEFAREATHLAYMANGDLRKYRKTNRPFPQLQLLWACQMARTLVYIHERRVLVTDIASRNMLLDVDLSLKFCDFSEASILPPDVDMGAVDDNGYTTRIDIGQLGAVIYEIVTGNKCDIDLFRDNLPTDGRAT</sequence>
<dbReference type="PROSITE" id="PS50011">
    <property type="entry name" value="PROTEIN_KINASE_DOM"/>
    <property type="match status" value="1"/>
</dbReference>
<keyword evidence="2" id="KW-0418">Kinase</keyword>
<dbReference type="SUPFAM" id="SSF56112">
    <property type="entry name" value="Protein kinase-like (PK-like)"/>
    <property type="match status" value="1"/>
</dbReference>
<dbReference type="InterPro" id="IPR011009">
    <property type="entry name" value="Kinase-like_dom_sf"/>
</dbReference>
<name>A0A319ECN9_ASPSB</name>
<dbReference type="OrthoDB" id="1668230at2759"/>
<accession>A0A319ECN9</accession>
<dbReference type="EMBL" id="KZ826342">
    <property type="protein sequence ID" value="PYI07391.1"/>
    <property type="molecule type" value="Genomic_DNA"/>
</dbReference>
<protein>
    <submittedName>
        <fullName evidence="2">Kinase-like protein</fullName>
    </submittedName>
</protein>
<dbReference type="PANTHER" id="PTHR24361">
    <property type="entry name" value="MITOGEN-ACTIVATED KINASE KINASE KINASE"/>
    <property type="match status" value="1"/>
</dbReference>
<keyword evidence="3" id="KW-1185">Reference proteome</keyword>
<dbReference type="GO" id="GO:0004674">
    <property type="term" value="F:protein serine/threonine kinase activity"/>
    <property type="evidence" value="ECO:0007669"/>
    <property type="project" value="TreeGrafter"/>
</dbReference>
<organism evidence="2 3">
    <name type="scientific">Aspergillus sclerotiicarbonarius (strain CBS 121057 / IBT 28362)</name>
    <dbReference type="NCBI Taxonomy" id="1448318"/>
    <lineage>
        <taxon>Eukaryota</taxon>
        <taxon>Fungi</taxon>
        <taxon>Dikarya</taxon>
        <taxon>Ascomycota</taxon>
        <taxon>Pezizomycotina</taxon>
        <taxon>Eurotiomycetes</taxon>
        <taxon>Eurotiomycetidae</taxon>
        <taxon>Eurotiales</taxon>
        <taxon>Aspergillaceae</taxon>
        <taxon>Aspergillus</taxon>
        <taxon>Aspergillus subgen. Circumdati</taxon>
    </lineage>
</organism>
<dbReference type="InterPro" id="IPR000719">
    <property type="entry name" value="Prot_kinase_dom"/>
</dbReference>